<reference evidence="2" key="1">
    <citation type="submission" date="2022-05" db="EMBL/GenBank/DDBJ databases">
        <title>The Musa troglodytarum L. genome provides insights into the mechanism of non-climacteric behaviour and enrichment of carotenoids.</title>
        <authorList>
            <person name="Wang J."/>
        </authorList>
    </citation>
    <scope>NUCLEOTIDE SEQUENCE</scope>
    <source>
        <tissue evidence="2">Leaf</tissue>
    </source>
</reference>
<evidence type="ECO:0000313" key="3">
    <source>
        <dbReference type="Proteomes" id="UP001055439"/>
    </source>
</evidence>
<dbReference type="AlphaFoldDB" id="A0A9E7IGA0"/>
<feature type="region of interest" description="Disordered" evidence="1">
    <location>
        <begin position="54"/>
        <end position="76"/>
    </location>
</feature>
<feature type="compositionally biased region" description="Basic residues" evidence="1">
    <location>
        <begin position="63"/>
        <end position="74"/>
    </location>
</feature>
<gene>
    <name evidence="2" type="ORF">MUK42_14294</name>
</gene>
<sequence length="249" mass="27947">MSNLIIRPSSNHLPPFPPRLASLRAPTTHLTHVRSVSSPSPPPPLRPCSVKLQRKLQEEQARQRRRRRRRRKRSEVRLQNKQRWGCIIWRPERQRQQHYCSCITPPLLASPDMGFLIMTASHPTHITKIIHTNDAGLLLIHGYHNQPSESFLPAVHLKKANLSASIFVSKLYEKQGTEISFQPVLGLYTPQSGPKPAPGAFLLREVGKRNKYCGEVSGFSFFALACAGGGASGVTAVKRRREEEDDGGN</sequence>
<dbReference type="Proteomes" id="UP001055439">
    <property type="component" value="Chromosome 9"/>
</dbReference>
<accession>A0A9E7IGA0</accession>
<proteinExistence type="predicted"/>
<keyword evidence="3" id="KW-1185">Reference proteome</keyword>
<organism evidence="2 3">
    <name type="scientific">Musa troglodytarum</name>
    <name type="common">fe'i banana</name>
    <dbReference type="NCBI Taxonomy" id="320322"/>
    <lineage>
        <taxon>Eukaryota</taxon>
        <taxon>Viridiplantae</taxon>
        <taxon>Streptophyta</taxon>
        <taxon>Embryophyta</taxon>
        <taxon>Tracheophyta</taxon>
        <taxon>Spermatophyta</taxon>
        <taxon>Magnoliopsida</taxon>
        <taxon>Liliopsida</taxon>
        <taxon>Zingiberales</taxon>
        <taxon>Musaceae</taxon>
        <taxon>Musa</taxon>
    </lineage>
</organism>
<evidence type="ECO:0000313" key="2">
    <source>
        <dbReference type="EMBL" id="URE48688.1"/>
    </source>
</evidence>
<protein>
    <submittedName>
        <fullName evidence="2">Uncharacterized protein</fullName>
    </submittedName>
</protein>
<name>A0A9E7IGA0_9LILI</name>
<dbReference type="EMBL" id="CP097511">
    <property type="protein sequence ID" value="URE48688.1"/>
    <property type="molecule type" value="Genomic_DNA"/>
</dbReference>
<evidence type="ECO:0000256" key="1">
    <source>
        <dbReference type="SAM" id="MobiDB-lite"/>
    </source>
</evidence>